<dbReference type="RefSeq" id="WP_164484057.1">
    <property type="nucleotide sequence ID" value="NZ_JBHLWF010000012.1"/>
</dbReference>
<comment type="function">
    <text evidence="1">Involved in DNA recombination.</text>
</comment>
<dbReference type="AlphaFoldDB" id="A0A4R3LDH2"/>
<dbReference type="GO" id="GO:0006310">
    <property type="term" value="P:DNA recombination"/>
    <property type="evidence" value="ECO:0007669"/>
    <property type="project" value="UniProtKB-KW"/>
</dbReference>
<sequence>MIPSDTPSLLFALLLALTATVVGVVLALRLGSRAGFERGRQSRDVEVATLAGDREALRHELQQAESAVERSRSLADDLRRQVERLGSERSAFQVRSERVTTLESELAELRGQHAQAMQAVAELRARNEEQQQAATARLRDLESARERMKSEFQALASEILEDKARRFSERNNEQLGSLLNPLREQIGDFRKIVSDAYEKESLARVALQSEVQQLRELNLSLNAEARNLTRALSADSRSQGYWGELKLERLLEMAGLEKGHQYITQESFRDGEGDLYRPDAVLKLPGGRDIVVDAKVALTDYQRACACEDDAERDRHLGQHVAALRRHITQLGQKDYSRLDGLSAPDLVFMFVPVEGAFLEALRRDPALYDDAHRRRIILVGPSNLLASLRLVAQIWRTEDQNRNAQLIADKAGAMYDKFVGFVDDLSKLGDHLDRAMRAQQQALGKLARGRGNLVRRAEELRQLGVAPGKQLPASLLDQSDSREPGNEEGADISAPSSNG</sequence>
<evidence type="ECO:0000256" key="1">
    <source>
        <dbReference type="ARBA" id="ARBA00003416"/>
    </source>
</evidence>
<proteinExistence type="inferred from homology"/>
<gene>
    <name evidence="7" type="ORF">EDC25_11532</name>
</gene>
<keyword evidence="8" id="KW-1185">Reference proteome</keyword>
<evidence type="ECO:0000256" key="4">
    <source>
        <dbReference type="ARBA" id="ARBA00023172"/>
    </source>
</evidence>
<organism evidence="7 8">
    <name type="scientific">Pseudofulvimonas gallinarii</name>
    <dbReference type="NCBI Taxonomy" id="634155"/>
    <lineage>
        <taxon>Bacteria</taxon>
        <taxon>Pseudomonadati</taxon>
        <taxon>Pseudomonadota</taxon>
        <taxon>Gammaproteobacteria</taxon>
        <taxon>Lysobacterales</taxon>
        <taxon>Rhodanobacteraceae</taxon>
        <taxon>Pseudofulvimonas</taxon>
    </lineage>
</organism>
<feature type="coiled-coil region" evidence="5">
    <location>
        <begin position="197"/>
        <end position="231"/>
    </location>
</feature>
<name>A0A4R3LDH2_9GAMM</name>
<evidence type="ECO:0000313" key="7">
    <source>
        <dbReference type="EMBL" id="TCS96344.1"/>
    </source>
</evidence>
<evidence type="ECO:0000256" key="3">
    <source>
        <dbReference type="ARBA" id="ARBA00023054"/>
    </source>
</evidence>
<dbReference type="InterPro" id="IPR003798">
    <property type="entry name" value="DNA_recombination_RmuC"/>
</dbReference>
<keyword evidence="3 5" id="KW-0175">Coiled coil</keyword>
<dbReference type="Pfam" id="PF02646">
    <property type="entry name" value="RmuC"/>
    <property type="match status" value="1"/>
</dbReference>
<comment type="similarity">
    <text evidence="2">Belongs to the RmuC family.</text>
</comment>
<feature type="region of interest" description="Disordered" evidence="6">
    <location>
        <begin position="467"/>
        <end position="500"/>
    </location>
</feature>
<evidence type="ECO:0000256" key="5">
    <source>
        <dbReference type="SAM" id="Coils"/>
    </source>
</evidence>
<evidence type="ECO:0000256" key="2">
    <source>
        <dbReference type="ARBA" id="ARBA00009840"/>
    </source>
</evidence>
<accession>A0A4R3LDH2</accession>
<evidence type="ECO:0000256" key="6">
    <source>
        <dbReference type="SAM" id="MobiDB-lite"/>
    </source>
</evidence>
<dbReference type="Proteomes" id="UP000294599">
    <property type="component" value="Unassembled WGS sequence"/>
</dbReference>
<dbReference type="PANTHER" id="PTHR30563:SF0">
    <property type="entry name" value="DNA RECOMBINATION PROTEIN RMUC"/>
    <property type="match status" value="1"/>
</dbReference>
<comment type="caution">
    <text evidence="7">The sequence shown here is derived from an EMBL/GenBank/DDBJ whole genome shotgun (WGS) entry which is preliminary data.</text>
</comment>
<dbReference type="EMBL" id="SMAF01000015">
    <property type="protein sequence ID" value="TCS96344.1"/>
    <property type="molecule type" value="Genomic_DNA"/>
</dbReference>
<evidence type="ECO:0000313" key="8">
    <source>
        <dbReference type="Proteomes" id="UP000294599"/>
    </source>
</evidence>
<feature type="coiled-coil region" evidence="5">
    <location>
        <begin position="47"/>
        <end position="158"/>
    </location>
</feature>
<dbReference type="PANTHER" id="PTHR30563">
    <property type="entry name" value="DNA RECOMBINATION PROTEIN RMUC"/>
    <property type="match status" value="1"/>
</dbReference>
<keyword evidence="4" id="KW-0233">DNA recombination</keyword>
<reference evidence="7 8" key="1">
    <citation type="submission" date="2019-03" db="EMBL/GenBank/DDBJ databases">
        <title>Genomic Encyclopedia of Type Strains, Phase IV (KMG-IV): sequencing the most valuable type-strain genomes for metagenomic binning, comparative biology and taxonomic classification.</title>
        <authorList>
            <person name="Goeker M."/>
        </authorList>
    </citation>
    <scope>NUCLEOTIDE SEQUENCE [LARGE SCALE GENOMIC DNA]</scope>
    <source>
        <strain evidence="7 8">DSM 21944</strain>
    </source>
</reference>
<protein>
    <submittedName>
        <fullName evidence="7">DNA recombination protein RmuC</fullName>
    </submittedName>
</protein>